<dbReference type="SUPFAM" id="SSF54534">
    <property type="entry name" value="FKBP-like"/>
    <property type="match status" value="1"/>
</dbReference>
<name>A0A1N7NCN2_9BACT</name>
<dbReference type="Gene3D" id="3.10.50.30">
    <property type="entry name" value="Transcription elongation factor, GreA/GreB, C-terminal domain"/>
    <property type="match status" value="1"/>
</dbReference>
<dbReference type="OrthoDB" id="192847at2"/>
<dbReference type="GO" id="GO:0070063">
    <property type="term" value="F:RNA polymerase binding"/>
    <property type="evidence" value="ECO:0007669"/>
    <property type="project" value="InterPro"/>
</dbReference>
<dbReference type="STRING" id="529505.SAMN05421761_10985"/>
<dbReference type="Pfam" id="PF01272">
    <property type="entry name" value="GreA_GreB"/>
    <property type="match status" value="1"/>
</dbReference>
<gene>
    <name evidence="2" type="ORF">SAMN05421761_10985</name>
</gene>
<dbReference type="RefSeq" id="WP_076501601.1">
    <property type="nucleotide sequence ID" value="NZ_FTOP01000009.1"/>
</dbReference>
<dbReference type="EMBL" id="FTOP01000009">
    <property type="protein sequence ID" value="SIS96117.1"/>
    <property type="molecule type" value="Genomic_DNA"/>
</dbReference>
<evidence type="ECO:0000313" key="3">
    <source>
        <dbReference type="Proteomes" id="UP000186026"/>
    </source>
</evidence>
<dbReference type="GO" id="GO:0032784">
    <property type="term" value="P:regulation of DNA-templated transcription elongation"/>
    <property type="evidence" value="ECO:0007669"/>
    <property type="project" value="InterPro"/>
</dbReference>
<accession>A0A1N7NCN2</accession>
<evidence type="ECO:0000259" key="1">
    <source>
        <dbReference type="Pfam" id="PF01272"/>
    </source>
</evidence>
<organism evidence="2 3">
    <name type="scientific">Belliella pelovolcani</name>
    <dbReference type="NCBI Taxonomy" id="529505"/>
    <lineage>
        <taxon>Bacteria</taxon>
        <taxon>Pseudomonadati</taxon>
        <taxon>Bacteroidota</taxon>
        <taxon>Cytophagia</taxon>
        <taxon>Cytophagales</taxon>
        <taxon>Cyclobacteriaceae</taxon>
        <taxon>Belliella</taxon>
    </lineage>
</organism>
<dbReference type="InterPro" id="IPR036953">
    <property type="entry name" value="GreA/GreB_C_sf"/>
</dbReference>
<reference evidence="3" key="1">
    <citation type="submission" date="2017-01" db="EMBL/GenBank/DDBJ databases">
        <authorList>
            <person name="Varghese N."/>
            <person name="Submissions S."/>
        </authorList>
    </citation>
    <scope>NUCLEOTIDE SEQUENCE [LARGE SCALE GENOMIC DNA]</scope>
    <source>
        <strain evidence="3">DSM 46698</strain>
    </source>
</reference>
<feature type="domain" description="Transcription elongation factor GreA/GreB C-terminal" evidence="1">
    <location>
        <begin position="49"/>
        <end position="122"/>
    </location>
</feature>
<keyword evidence="2" id="KW-0418">Kinase</keyword>
<keyword evidence="3" id="KW-1185">Reference proteome</keyword>
<dbReference type="PANTHER" id="PTHR30437:SF5">
    <property type="entry name" value="REGULATOR OF NUCLEOSIDE DIPHOSPHATE KINASE"/>
    <property type="match status" value="1"/>
</dbReference>
<protein>
    <submittedName>
        <fullName evidence="2">Regulator of nucleoside diphosphate kinase</fullName>
    </submittedName>
</protein>
<dbReference type="InterPro" id="IPR023459">
    <property type="entry name" value="Tscrpt_elong_fac_GreA/B_fam"/>
</dbReference>
<keyword evidence="2" id="KW-0808">Transferase</keyword>
<evidence type="ECO:0000313" key="2">
    <source>
        <dbReference type="EMBL" id="SIS96117.1"/>
    </source>
</evidence>
<dbReference type="GO" id="GO:0006354">
    <property type="term" value="P:DNA-templated transcription elongation"/>
    <property type="evidence" value="ECO:0007669"/>
    <property type="project" value="TreeGrafter"/>
</dbReference>
<sequence length="130" mass="14321">MVPIIKKSDEKALSELMESIPSSGRTKELGILQLELRRAKIVADNKISEKVIQLGSSFEIIDIASGRRLQFTLTFPKNANLAEQKLSILSPLGVALIGFQEGKVIEWNLPAGTRKFKIEKVSQSESILSA</sequence>
<proteinExistence type="predicted"/>
<dbReference type="PANTHER" id="PTHR30437">
    <property type="entry name" value="TRANSCRIPTION ELONGATION FACTOR GREA"/>
    <property type="match status" value="1"/>
</dbReference>
<dbReference type="GO" id="GO:0016301">
    <property type="term" value="F:kinase activity"/>
    <property type="evidence" value="ECO:0007669"/>
    <property type="project" value="UniProtKB-KW"/>
</dbReference>
<dbReference type="AlphaFoldDB" id="A0A1N7NCN2"/>
<dbReference type="InterPro" id="IPR001437">
    <property type="entry name" value="Tscrpt_elong_fac_GreA/B_C"/>
</dbReference>
<dbReference type="Proteomes" id="UP000186026">
    <property type="component" value="Unassembled WGS sequence"/>
</dbReference>
<dbReference type="GO" id="GO:0003677">
    <property type="term" value="F:DNA binding"/>
    <property type="evidence" value="ECO:0007669"/>
    <property type="project" value="InterPro"/>
</dbReference>